<evidence type="ECO:0000313" key="6">
    <source>
        <dbReference type="EMBL" id="CAJ2505015.1"/>
    </source>
</evidence>
<dbReference type="PANTHER" id="PTHR33337:SF40">
    <property type="entry name" value="CENP-V_GFA DOMAIN-CONTAINING PROTEIN-RELATED"/>
    <property type="match status" value="1"/>
</dbReference>
<proteinExistence type="inferred from homology"/>
<dbReference type="EMBL" id="CAUWAG010000007">
    <property type="protein sequence ID" value="CAJ2505015.1"/>
    <property type="molecule type" value="Genomic_DNA"/>
</dbReference>
<accession>A0AAI8VHI3</accession>
<evidence type="ECO:0000256" key="4">
    <source>
        <dbReference type="ARBA" id="ARBA00023239"/>
    </source>
</evidence>
<name>A0AAI8VHI3_9PEZI</name>
<feature type="domain" description="CENP-V/GFA" evidence="5">
    <location>
        <begin position="11"/>
        <end position="139"/>
    </location>
</feature>
<comment type="similarity">
    <text evidence="1">Belongs to the Gfa family.</text>
</comment>
<evidence type="ECO:0000256" key="2">
    <source>
        <dbReference type="ARBA" id="ARBA00022723"/>
    </source>
</evidence>
<dbReference type="PROSITE" id="PS51891">
    <property type="entry name" value="CENP_V_GFA"/>
    <property type="match status" value="1"/>
</dbReference>
<dbReference type="InterPro" id="IPR011057">
    <property type="entry name" value="Mss4-like_sf"/>
</dbReference>
<evidence type="ECO:0000256" key="1">
    <source>
        <dbReference type="ARBA" id="ARBA00005495"/>
    </source>
</evidence>
<keyword evidence="3" id="KW-0862">Zinc</keyword>
<keyword evidence="7" id="KW-1185">Reference proteome</keyword>
<evidence type="ECO:0000259" key="5">
    <source>
        <dbReference type="PROSITE" id="PS51891"/>
    </source>
</evidence>
<evidence type="ECO:0000256" key="3">
    <source>
        <dbReference type="ARBA" id="ARBA00022833"/>
    </source>
</evidence>
<dbReference type="AlphaFoldDB" id="A0AAI8VHI3"/>
<evidence type="ECO:0000313" key="7">
    <source>
        <dbReference type="Proteomes" id="UP001295740"/>
    </source>
</evidence>
<organism evidence="6 7">
    <name type="scientific">Anthostomella pinea</name>
    <dbReference type="NCBI Taxonomy" id="933095"/>
    <lineage>
        <taxon>Eukaryota</taxon>
        <taxon>Fungi</taxon>
        <taxon>Dikarya</taxon>
        <taxon>Ascomycota</taxon>
        <taxon>Pezizomycotina</taxon>
        <taxon>Sordariomycetes</taxon>
        <taxon>Xylariomycetidae</taxon>
        <taxon>Xylariales</taxon>
        <taxon>Xylariaceae</taxon>
        <taxon>Anthostomella</taxon>
    </lineage>
</organism>
<gene>
    <name evidence="6" type="ORF">KHLLAP_LOCUS5483</name>
</gene>
<dbReference type="Gene3D" id="3.90.1590.10">
    <property type="entry name" value="glutathione-dependent formaldehyde- activating enzyme (gfa)"/>
    <property type="match status" value="2"/>
</dbReference>
<keyword evidence="2" id="KW-0479">Metal-binding</keyword>
<protein>
    <submittedName>
        <fullName evidence="6">Uu.00g124090.m01.CDS01</fullName>
    </submittedName>
</protein>
<dbReference type="Pfam" id="PF04828">
    <property type="entry name" value="GFA"/>
    <property type="match status" value="1"/>
</dbReference>
<dbReference type="GO" id="GO:0016846">
    <property type="term" value="F:carbon-sulfur lyase activity"/>
    <property type="evidence" value="ECO:0007669"/>
    <property type="project" value="InterPro"/>
</dbReference>
<reference evidence="6" key="1">
    <citation type="submission" date="2023-10" db="EMBL/GenBank/DDBJ databases">
        <authorList>
            <person name="Hackl T."/>
        </authorList>
    </citation>
    <scope>NUCLEOTIDE SEQUENCE</scope>
</reference>
<dbReference type="Proteomes" id="UP001295740">
    <property type="component" value="Unassembled WGS sequence"/>
</dbReference>
<sequence length="400" mass="44183">MPESENATVELTAQCLCKKHTFTAKVPQSSLPLKASACHCNSCRHVTGAMYGTATLWPGDSDAVQESSLSKYVFGETLTTLSCGTCSSMMFWEKSTESKPPTHSVFTGALANIDVPDLVLFTEHKFLGDTIDGGASPWLRSAGKDGARPRLWAGQTRNSEELSQEWPPVDSLPDAAAELDLDKIPIRCRCKGVDLVLHSPHTAFAGKPRSELPWFVDPVTHKLLGNFDACDSCRLSSGADVFHWTFALLLHLGFAGATEGGHSEFPRSTPQLKAAVSAKEGRDPRWGTLTYYESSPDVQRYFCSRCSACVFYAAGRRPEIVDIAVGLLDVPGGARAEGLISWALGGESPWRTDMSGGWREDLIKNIESEAERWRIHRRHSKNWYRLDEERARAKEEAQYR</sequence>
<dbReference type="GO" id="GO:0046872">
    <property type="term" value="F:metal ion binding"/>
    <property type="evidence" value="ECO:0007669"/>
    <property type="project" value="UniProtKB-KW"/>
</dbReference>
<comment type="caution">
    <text evidence="6">The sequence shown here is derived from an EMBL/GenBank/DDBJ whole genome shotgun (WGS) entry which is preliminary data.</text>
</comment>
<dbReference type="PANTHER" id="PTHR33337">
    <property type="entry name" value="GFA DOMAIN-CONTAINING PROTEIN"/>
    <property type="match status" value="1"/>
</dbReference>
<dbReference type="InterPro" id="IPR006913">
    <property type="entry name" value="CENP-V/GFA"/>
</dbReference>
<keyword evidence="4" id="KW-0456">Lyase</keyword>
<dbReference type="SUPFAM" id="SSF51316">
    <property type="entry name" value="Mss4-like"/>
    <property type="match status" value="2"/>
</dbReference>